<feature type="non-terminal residue" evidence="2">
    <location>
        <position position="1"/>
    </location>
</feature>
<feature type="compositionally biased region" description="Acidic residues" evidence="1">
    <location>
        <begin position="83"/>
        <end position="109"/>
    </location>
</feature>
<evidence type="ECO:0000313" key="2">
    <source>
        <dbReference type="EMBL" id="KAK3260011.1"/>
    </source>
</evidence>
<evidence type="ECO:0000256" key="1">
    <source>
        <dbReference type="SAM" id="MobiDB-lite"/>
    </source>
</evidence>
<feature type="region of interest" description="Disordered" evidence="1">
    <location>
        <begin position="82"/>
        <end position="127"/>
    </location>
</feature>
<protein>
    <submittedName>
        <fullName evidence="2">Uncharacterized protein</fullName>
    </submittedName>
</protein>
<keyword evidence="3" id="KW-1185">Reference proteome</keyword>
<proteinExistence type="predicted"/>
<evidence type="ECO:0000313" key="3">
    <source>
        <dbReference type="Proteomes" id="UP001190700"/>
    </source>
</evidence>
<organism evidence="2 3">
    <name type="scientific">Cymbomonas tetramitiformis</name>
    <dbReference type="NCBI Taxonomy" id="36881"/>
    <lineage>
        <taxon>Eukaryota</taxon>
        <taxon>Viridiplantae</taxon>
        <taxon>Chlorophyta</taxon>
        <taxon>Pyramimonadophyceae</taxon>
        <taxon>Pyramimonadales</taxon>
        <taxon>Pyramimonadaceae</taxon>
        <taxon>Cymbomonas</taxon>
    </lineage>
</organism>
<reference evidence="2 3" key="1">
    <citation type="journal article" date="2015" name="Genome Biol. Evol.">
        <title>Comparative Genomics of a Bacterivorous Green Alga Reveals Evolutionary Causalities and Consequences of Phago-Mixotrophic Mode of Nutrition.</title>
        <authorList>
            <person name="Burns J.A."/>
            <person name="Paasch A."/>
            <person name="Narechania A."/>
            <person name="Kim E."/>
        </authorList>
    </citation>
    <scope>NUCLEOTIDE SEQUENCE [LARGE SCALE GENOMIC DNA]</scope>
    <source>
        <strain evidence="2 3">PLY_AMNH</strain>
    </source>
</reference>
<feature type="compositionally biased region" description="Basic and acidic residues" evidence="1">
    <location>
        <begin position="110"/>
        <end position="127"/>
    </location>
</feature>
<accession>A0AAE0KTB3</accession>
<gene>
    <name evidence="2" type="ORF">CYMTET_31016</name>
</gene>
<comment type="caution">
    <text evidence="2">The sequence shown here is derived from an EMBL/GenBank/DDBJ whole genome shotgun (WGS) entry which is preliminary data.</text>
</comment>
<sequence length="162" mass="17951">VTTEEWSTMTDAQKGVMGANVADNRPNMSKQFETLAKQGVTAVLHHEGRLDSKKSSNVLAAMEEMKTTASLAVDIEGVREDCHDEEDDLPELTDGSDSESEDGFLDQEDHEIAEHHMRKLGESEPKTKATFCDDEFGTRGSLAEFLPTCMRAFSAFPDRVDH</sequence>
<dbReference type="EMBL" id="LGRX02018307">
    <property type="protein sequence ID" value="KAK3260011.1"/>
    <property type="molecule type" value="Genomic_DNA"/>
</dbReference>
<name>A0AAE0KTB3_9CHLO</name>
<dbReference type="Proteomes" id="UP001190700">
    <property type="component" value="Unassembled WGS sequence"/>
</dbReference>
<dbReference type="AlphaFoldDB" id="A0AAE0KTB3"/>